<name>A0ABM0K977_APLCA</name>
<organism evidence="3 4">
    <name type="scientific">Aplysia californica</name>
    <name type="common">California sea hare</name>
    <dbReference type="NCBI Taxonomy" id="6500"/>
    <lineage>
        <taxon>Eukaryota</taxon>
        <taxon>Metazoa</taxon>
        <taxon>Spiralia</taxon>
        <taxon>Lophotrochozoa</taxon>
        <taxon>Mollusca</taxon>
        <taxon>Gastropoda</taxon>
        <taxon>Heterobranchia</taxon>
        <taxon>Euthyneura</taxon>
        <taxon>Tectipleura</taxon>
        <taxon>Aplysiida</taxon>
        <taxon>Aplysioidea</taxon>
        <taxon>Aplysiidae</taxon>
        <taxon>Aplysia</taxon>
    </lineage>
</organism>
<dbReference type="PROSITE" id="PS50405">
    <property type="entry name" value="GST_CTER"/>
    <property type="match status" value="1"/>
</dbReference>
<dbReference type="PROSITE" id="PS50404">
    <property type="entry name" value="GST_NTER"/>
    <property type="match status" value="1"/>
</dbReference>
<dbReference type="InterPro" id="IPR040079">
    <property type="entry name" value="Glutathione_S-Trfase"/>
</dbReference>
<dbReference type="Pfam" id="PF14497">
    <property type="entry name" value="GST_C_3"/>
    <property type="match status" value="1"/>
</dbReference>
<dbReference type="InterPro" id="IPR050213">
    <property type="entry name" value="GST_superfamily"/>
</dbReference>
<sequence length="205" mass="22673">MADASLKLVYFNGKGRAEMIRLVLAAAGKEYEDVRVTSEQWKDKKPSVPFGSLPCLEVNGKMYGQSMAIATFLAKEFGLYGNGNTDGLVIDGVLQLIQDIITLAVKFMFEKDEKKKEELMAAFKDTESPRFFGYFEKMLKENGTGYFVGSKLSLADIAVYDVFTGMMAPCLGSMDSFPLLKALIDKVGADEKIKAYVSSRPETSF</sequence>
<dbReference type="PANTHER" id="PTHR11571">
    <property type="entry name" value="GLUTATHIONE S-TRANSFERASE"/>
    <property type="match status" value="1"/>
</dbReference>
<dbReference type="CDD" id="cd03039">
    <property type="entry name" value="GST_N_Sigma_like"/>
    <property type="match status" value="1"/>
</dbReference>
<dbReference type="PANTHER" id="PTHR11571:SF150">
    <property type="entry name" value="GLUTATHIONE S-TRANSFERASE"/>
    <property type="match status" value="1"/>
</dbReference>
<dbReference type="InterPro" id="IPR004045">
    <property type="entry name" value="Glutathione_S-Trfase_N"/>
</dbReference>
<proteinExistence type="predicted"/>
<dbReference type="InterPro" id="IPR036282">
    <property type="entry name" value="Glutathione-S-Trfase_C_sf"/>
</dbReference>
<dbReference type="GeneID" id="101851162"/>
<gene>
    <name evidence="4" type="primary">LOC101851162</name>
</gene>
<reference evidence="4" key="1">
    <citation type="submission" date="2025-08" db="UniProtKB">
        <authorList>
            <consortium name="RefSeq"/>
        </authorList>
    </citation>
    <scope>IDENTIFICATION</scope>
</reference>
<evidence type="ECO:0000313" key="3">
    <source>
        <dbReference type="Proteomes" id="UP000694888"/>
    </source>
</evidence>
<dbReference type="RefSeq" id="XP_005111883.2">
    <property type="nucleotide sequence ID" value="XM_005111826.2"/>
</dbReference>
<dbReference type="CDD" id="cd03192">
    <property type="entry name" value="GST_C_Sigma_like"/>
    <property type="match status" value="1"/>
</dbReference>
<dbReference type="Gene3D" id="3.40.30.10">
    <property type="entry name" value="Glutaredoxin"/>
    <property type="match status" value="1"/>
</dbReference>
<dbReference type="SUPFAM" id="SSF47616">
    <property type="entry name" value="GST C-terminal domain-like"/>
    <property type="match status" value="1"/>
</dbReference>
<accession>A0ABM0K977</accession>
<evidence type="ECO:0000313" key="4">
    <source>
        <dbReference type="RefSeq" id="XP_005111883.2"/>
    </source>
</evidence>
<dbReference type="Pfam" id="PF02798">
    <property type="entry name" value="GST_N"/>
    <property type="match status" value="1"/>
</dbReference>
<evidence type="ECO:0000259" key="1">
    <source>
        <dbReference type="PROSITE" id="PS50404"/>
    </source>
</evidence>
<feature type="domain" description="GST C-terminal" evidence="2">
    <location>
        <begin position="83"/>
        <end position="205"/>
    </location>
</feature>
<feature type="domain" description="GST N-terminal" evidence="1">
    <location>
        <begin position="4"/>
        <end position="81"/>
    </location>
</feature>
<dbReference type="Gene3D" id="1.20.1050.10">
    <property type="match status" value="1"/>
</dbReference>
<dbReference type="InterPro" id="IPR010987">
    <property type="entry name" value="Glutathione-S-Trfase_C-like"/>
</dbReference>
<keyword evidence="3" id="KW-1185">Reference proteome</keyword>
<protein>
    <submittedName>
        <fullName evidence="4">Glutathione S-transferase 1</fullName>
    </submittedName>
</protein>
<dbReference type="InterPro" id="IPR036249">
    <property type="entry name" value="Thioredoxin-like_sf"/>
</dbReference>
<dbReference type="InterPro" id="IPR004046">
    <property type="entry name" value="GST_C"/>
</dbReference>
<dbReference type="SFLD" id="SFLDG00363">
    <property type="entry name" value="AMPS_(cytGST):_Alpha-__Mu-__Pi"/>
    <property type="match status" value="1"/>
</dbReference>
<dbReference type="SFLD" id="SFLDG01205">
    <property type="entry name" value="AMPS.1"/>
    <property type="match status" value="1"/>
</dbReference>
<dbReference type="SUPFAM" id="SSF52833">
    <property type="entry name" value="Thioredoxin-like"/>
    <property type="match status" value="1"/>
</dbReference>
<evidence type="ECO:0000259" key="2">
    <source>
        <dbReference type="PROSITE" id="PS50405"/>
    </source>
</evidence>
<dbReference type="Proteomes" id="UP000694888">
    <property type="component" value="Unplaced"/>
</dbReference>
<dbReference type="SFLD" id="SFLDS00019">
    <property type="entry name" value="Glutathione_Transferase_(cytos"/>
    <property type="match status" value="1"/>
</dbReference>